<dbReference type="HOGENOM" id="CLU_076334_0_0_7"/>
<proteinExistence type="inferred from homology"/>
<comment type="similarity">
    <text evidence="1">Belongs to the glycosyltransferase 2 family.</text>
</comment>
<keyword evidence="2" id="KW-0328">Glycosyltransferase</keyword>
<evidence type="ECO:0000256" key="3">
    <source>
        <dbReference type="ARBA" id="ARBA00022679"/>
    </source>
</evidence>
<dbReference type="AlphaFoldDB" id="F2NHK6"/>
<keyword evidence="6" id="KW-1185">Reference proteome</keyword>
<keyword evidence="3 5" id="KW-0808">Transferase</keyword>
<dbReference type="CDD" id="cd00761">
    <property type="entry name" value="Glyco_tranf_GTA_type"/>
    <property type="match status" value="1"/>
</dbReference>
<dbReference type="Proteomes" id="UP000000483">
    <property type="component" value="Chromosome"/>
</dbReference>
<evidence type="ECO:0000313" key="5">
    <source>
        <dbReference type="EMBL" id="AEB09193.1"/>
    </source>
</evidence>
<accession>F2NHK6</accession>
<sequence length="291" mass="33349">MNRRLVVISPCRDEARFLEGMVRSVINQSIRPVAWIVVDDGSQDDSFKIISRHAALHPWIRPVRRERSGQRQLGPGVVNAFRAGLAVLSETDYEVIAKLDCDLEFGPECFAMILKHFDDSRVGIAGGTTFLKVDGRLVSERYVTYHVPGAVKFYRRECFVDIGGLQPVYGWDILDETDARRHGWTTISDPGIVFMHHRLQGSSFGAVQGKVIWGRGAYVIGSHPLFALARGLFRLWERPWIIGGLAFIWGYYSSYFNKQIKRVQDQEFIRYLRREQLYRLTHGNRLPPNPV</sequence>
<dbReference type="SUPFAM" id="SSF53448">
    <property type="entry name" value="Nucleotide-diphospho-sugar transferases"/>
    <property type="match status" value="1"/>
</dbReference>
<dbReference type="InterPro" id="IPR001173">
    <property type="entry name" value="Glyco_trans_2-like"/>
</dbReference>
<protein>
    <submittedName>
        <fullName evidence="5">Glycosyl transferase family 2</fullName>
    </submittedName>
</protein>
<evidence type="ECO:0000256" key="2">
    <source>
        <dbReference type="ARBA" id="ARBA00022676"/>
    </source>
</evidence>
<dbReference type="EMBL" id="CP002629">
    <property type="protein sequence ID" value="AEB09193.1"/>
    <property type="molecule type" value="Genomic_DNA"/>
</dbReference>
<gene>
    <name evidence="5" type="ordered locus">Desac_1336</name>
</gene>
<reference evidence="5 6" key="1">
    <citation type="journal article" date="2011" name="Stand. Genomic Sci.">
        <title>Complete genome sequence of the acetate-degrading sulfate reducer Desulfobacca acetoxidans type strain (ASRB2).</title>
        <authorList>
            <person name="Goker M."/>
            <person name="Teshima H."/>
            <person name="Lapidus A."/>
            <person name="Nolan M."/>
            <person name="Lucas S."/>
            <person name="Hammon N."/>
            <person name="Deshpande S."/>
            <person name="Cheng J.F."/>
            <person name="Tapia R."/>
            <person name="Han C."/>
            <person name="Goodwin L."/>
            <person name="Pitluck S."/>
            <person name="Huntemann M."/>
            <person name="Liolios K."/>
            <person name="Ivanova N."/>
            <person name="Pagani I."/>
            <person name="Mavromatis K."/>
            <person name="Ovchinikova G."/>
            <person name="Pati A."/>
            <person name="Chen A."/>
            <person name="Palaniappan K."/>
            <person name="Land M."/>
            <person name="Hauser L."/>
            <person name="Brambilla E.M."/>
            <person name="Rohde M."/>
            <person name="Spring S."/>
            <person name="Detter J.C."/>
            <person name="Woyke T."/>
            <person name="Bristow J."/>
            <person name="Eisen J.A."/>
            <person name="Markowitz V."/>
            <person name="Hugenholtz P."/>
            <person name="Kyrpides N.C."/>
            <person name="Klenk H.P."/>
        </authorList>
    </citation>
    <scope>NUCLEOTIDE SEQUENCE [LARGE SCALE GENOMIC DNA]</scope>
    <source>
        <strain evidence="6">ATCC 700848 / DSM 11109 / ASRB2</strain>
    </source>
</reference>
<dbReference type="KEGG" id="dao:Desac_1336"/>
<dbReference type="STRING" id="880072.Desac_1336"/>
<dbReference type="GO" id="GO:0016757">
    <property type="term" value="F:glycosyltransferase activity"/>
    <property type="evidence" value="ECO:0007669"/>
    <property type="project" value="UniProtKB-KW"/>
</dbReference>
<dbReference type="PANTHER" id="PTHR43630:SF1">
    <property type="entry name" value="POLY-BETA-1,6-N-ACETYL-D-GLUCOSAMINE SYNTHASE"/>
    <property type="match status" value="1"/>
</dbReference>
<feature type="domain" description="Glycosyltransferase 2-like" evidence="4">
    <location>
        <begin position="7"/>
        <end position="136"/>
    </location>
</feature>
<evidence type="ECO:0000313" key="6">
    <source>
        <dbReference type="Proteomes" id="UP000000483"/>
    </source>
</evidence>
<name>F2NHK6_DESAR</name>
<evidence type="ECO:0000259" key="4">
    <source>
        <dbReference type="Pfam" id="PF00535"/>
    </source>
</evidence>
<reference evidence="6" key="2">
    <citation type="submission" date="2011-03" db="EMBL/GenBank/DDBJ databases">
        <title>The complete genome of Desulfobacca acetoxidans DSM 11109.</title>
        <authorList>
            <consortium name="US DOE Joint Genome Institute (JGI-PGF)"/>
            <person name="Lucas S."/>
            <person name="Copeland A."/>
            <person name="Lapidus A."/>
            <person name="Bruce D."/>
            <person name="Goodwin L."/>
            <person name="Pitluck S."/>
            <person name="Peters L."/>
            <person name="Kyrpides N."/>
            <person name="Mavromatis K."/>
            <person name="Ivanova N."/>
            <person name="Ovchinnikova G."/>
            <person name="Teshima H."/>
            <person name="Detter J.C."/>
            <person name="Han C."/>
            <person name="Land M."/>
            <person name="Hauser L."/>
            <person name="Markowitz V."/>
            <person name="Cheng J.-F."/>
            <person name="Hugenholtz P."/>
            <person name="Woyke T."/>
            <person name="Wu D."/>
            <person name="Spring S."/>
            <person name="Schueler E."/>
            <person name="Brambilla E."/>
            <person name="Klenk H.-P."/>
            <person name="Eisen J.A."/>
        </authorList>
    </citation>
    <scope>NUCLEOTIDE SEQUENCE [LARGE SCALE GENOMIC DNA]</scope>
    <source>
        <strain evidence="6">ATCC 700848 / DSM 11109 / ASRB2</strain>
    </source>
</reference>
<dbReference type="RefSeq" id="WP_013706305.1">
    <property type="nucleotide sequence ID" value="NC_015388.1"/>
</dbReference>
<dbReference type="Pfam" id="PF00535">
    <property type="entry name" value="Glycos_transf_2"/>
    <property type="match status" value="1"/>
</dbReference>
<dbReference type="Gene3D" id="3.90.550.10">
    <property type="entry name" value="Spore Coat Polysaccharide Biosynthesis Protein SpsA, Chain A"/>
    <property type="match status" value="1"/>
</dbReference>
<organism evidence="5 6">
    <name type="scientific">Desulfobacca acetoxidans (strain ATCC 700848 / DSM 11109 / ASRB2)</name>
    <dbReference type="NCBI Taxonomy" id="880072"/>
    <lineage>
        <taxon>Bacteria</taxon>
        <taxon>Pseudomonadati</taxon>
        <taxon>Thermodesulfobacteriota</taxon>
        <taxon>Desulfobaccia</taxon>
        <taxon>Desulfobaccales</taxon>
        <taxon>Desulfobaccaceae</taxon>
        <taxon>Desulfobacca</taxon>
    </lineage>
</organism>
<dbReference type="PANTHER" id="PTHR43630">
    <property type="entry name" value="POLY-BETA-1,6-N-ACETYL-D-GLUCOSAMINE SYNTHASE"/>
    <property type="match status" value="1"/>
</dbReference>
<dbReference type="InterPro" id="IPR029044">
    <property type="entry name" value="Nucleotide-diphossugar_trans"/>
</dbReference>
<dbReference type="eggNOG" id="COG1215">
    <property type="taxonomic scope" value="Bacteria"/>
</dbReference>
<evidence type="ECO:0000256" key="1">
    <source>
        <dbReference type="ARBA" id="ARBA00006739"/>
    </source>
</evidence>